<feature type="transmembrane region" description="Helical" evidence="3">
    <location>
        <begin position="482"/>
        <end position="500"/>
    </location>
</feature>
<comment type="caution">
    <text evidence="5">The sequence shown here is derived from an EMBL/GenBank/DDBJ whole genome shotgun (WGS) entry which is preliminary data.</text>
</comment>
<dbReference type="Proteomes" id="UP000664044">
    <property type="component" value="Unassembled WGS sequence"/>
</dbReference>
<keyword evidence="6" id="KW-1185">Reference proteome</keyword>
<gene>
    <name evidence="5" type="ORF">J0656_11700</name>
</gene>
<dbReference type="SMART" id="SM00560">
    <property type="entry name" value="LamGL"/>
    <property type="match status" value="1"/>
</dbReference>
<dbReference type="Gene3D" id="2.60.120.200">
    <property type="match status" value="1"/>
</dbReference>
<dbReference type="PANTHER" id="PTHR35807">
    <property type="entry name" value="TRANSCRIPTIONAL REGULATOR REDD-RELATED"/>
    <property type="match status" value="1"/>
</dbReference>
<sequence length="776" mass="88239">MSFIAYNFSIRSKRSSQWCMYCLWILFLGMRITYSQSYPSLTEDERLELRTTAHVVVDLNDASFDTLSPILVPDNVPLAVIPSESSEENASFFEQYVRYQNQLVVLGQEGSLTKVPENLSMVWVADSDVESVELISKGKPNLSQGANEKELLGIYPYRGNEPTYNELLDIWQYKGKMPNFIKAESSFEHIDSLVRRLNRSPKIFGTVRTEEGLLDGVIFKNYSGAQVDGYFSYPVLDTLSLPILVPYKPGFHFSPDIIYTTPENLNNKKEFVGFPLNPEYGLSHHFEFKEGPNDVLAKNGKGLISNDVMAKKDSVYGKVSYFADGAYVDVGISSKASLKGNFTISAWIKPTQRGHNNSILGKGDNFVFKIHDGFLTFTMAGIKDYMSTSSPIPLNEWSHVALVHSKMGNTLFFYINGERTDSVELISEYETSDYNILIGSNLWEEFFEGYIREIKIWERELNDAEISAHYAQTITLEKDRDFLGYIVTLLVLFSAGYIVFRYRRKQPELQGSNQKKAAVLPKVHKERGAGQGQIRCFGPLKIIDKDGSDLAKKLSPLQKKMFMIIFLHSQGSEKGIDTKGLTELLWPGRSVADAKNTRGTTIQNLRQQLATCSGLEVLFRERLWFLHLGGNCYSDYAVALEFLEFLDSGEYSDKELEAELRNLIPIVNKGRLFASTSAAWLDPFIERFSNQIVEQFIQISKNPNISRDTDIMFDLAEVICLYDDLNEHALHVKLNVFIEQGKLSLAHQAYHNFKKQYEKLYGETYEVSFEDLIASQ</sequence>
<proteinExistence type="predicted"/>
<protein>
    <recommendedName>
        <fullName evidence="4">LamG-like jellyroll fold domain-containing protein</fullName>
    </recommendedName>
</protein>
<name>A0ABS3G5H9_9FLAO</name>
<evidence type="ECO:0000256" key="1">
    <source>
        <dbReference type="ARBA" id="ARBA00022729"/>
    </source>
</evidence>
<dbReference type="Pfam" id="PF13385">
    <property type="entry name" value="Laminin_G_3"/>
    <property type="match status" value="1"/>
</dbReference>
<evidence type="ECO:0000313" key="5">
    <source>
        <dbReference type="EMBL" id="MBO0354680.1"/>
    </source>
</evidence>
<keyword evidence="2" id="KW-1015">Disulfide bond</keyword>
<organism evidence="5 6">
    <name type="scientific">Flagellimonas aurea</name>
    <dbReference type="NCBI Taxonomy" id="2915619"/>
    <lineage>
        <taxon>Bacteria</taxon>
        <taxon>Pseudomonadati</taxon>
        <taxon>Bacteroidota</taxon>
        <taxon>Flavobacteriia</taxon>
        <taxon>Flavobacteriales</taxon>
        <taxon>Flavobacteriaceae</taxon>
        <taxon>Flagellimonas</taxon>
    </lineage>
</organism>
<dbReference type="InterPro" id="IPR013320">
    <property type="entry name" value="ConA-like_dom_sf"/>
</dbReference>
<evidence type="ECO:0000256" key="3">
    <source>
        <dbReference type="SAM" id="Phobius"/>
    </source>
</evidence>
<dbReference type="InterPro" id="IPR051677">
    <property type="entry name" value="AfsR-DnrI-RedD_regulator"/>
</dbReference>
<keyword evidence="3" id="KW-1133">Transmembrane helix</keyword>
<accession>A0ABS3G5H9</accession>
<dbReference type="SUPFAM" id="SSF49899">
    <property type="entry name" value="Concanavalin A-like lectins/glucanases"/>
    <property type="match status" value="1"/>
</dbReference>
<evidence type="ECO:0000256" key="2">
    <source>
        <dbReference type="ARBA" id="ARBA00023157"/>
    </source>
</evidence>
<keyword evidence="1" id="KW-0732">Signal</keyword>
<reference evidence="5 6" key="1">
    <citation type="submission" date="2021-03" db="EMBL/GenBank/DDBJ databases">
        <title>Muricauda lutimaris sp. nov. and Muricauda ruestringensis sp. nov, two marine members of the Flavobacteriaceae isolated from deep sea sediments of Western Pacific.</title>
        <authorList>
            <person name="Zhao S."/>
            <person name="Liu R."/>
        </authorList>
    </citation>
    <scope>NUCLEOTIDE SEQUENCE [LARGE SCALE GENOMIC DNA]</scope>
    <source>
        <strain evidence="5 6">BC31-1-A7</strain>
    </source>
</reference>
<dbReference type="PANTHER" id="PTHR35807:SF1">
    <property type="entry name" value="TRANSCRIPTIONAL REGULATOR REDD"/>
    <property type="match status" value="1"/>
</dbReference>
<keyword evidence="3" id="KW-0472">Membrane</keyword>
<evidence type="ECO:0000259" key="4">
    <source>
        <dbReference type="SMART" id="SM00560"/>
    </source>
</evidence>
<dbReference type="EMBL" id="JAFLNL010000006">
    <property type="protein sequence ID" value="MBO0354680.1"/>
    <property type="molecule type" value="Genomic_DNA"/>
</dbReference>
<keyword evidence="3" id="KW-0812">Transmembrane</keyword>
<evidence type="ECO:0000313" key="6">
    <source>
        <dbReference type="Proteomes" id="UP000664044"/>
    </source>
</evidence>
<dbReference type="InterPro" id="IPR006558">
    <property type="entry name" value="LamG-like"/>
</dbReference>
<dbReference type="RefSeq" id="WP_207033969.1">
    <property type="nucleotide sequence ID" value="NZ_JAFLNL010000006.1"/>
</dbReference>
<feature type="domain" description="LamG-like jellyroll fold" evidence="4">
    <location>
        <begin position="340"/>
        <end position="464"/>
    </location>
</feature>